<dbReference type="SUPFAM" id="SSF48264">
    <property type="entry name" value="Cytochrome P450"/>
    <property type="match status" value="1"/>
</dbReference>
<sequence length="144" mass="16614">MFLIIALFLISAIALYIWIYYENVKRYPKGPTPIPIFGNLLSANVRRLHEQLSDYAKTYGSVYTIWLPRPFVVISEFELIKEAFSKKGDDFSGRPQGYPSNFFEIVKNGGVIGSEGDNWKEQRRTSLHILRDFGMGKNLMEEQV</sequence>
<keyword evidence="4" id="KW-1185">Reference proteome</keyword>
<evidence type="ECO:0000256" key="2">
    <source>
        <dbReference type="ARBA" id="ARBA00023033"/>
    </source>
</evidence>
<organism evidence="3 4">
    <name type="scientific">Strongylus vulgaris</name>
    <name type="common">Blood worm</name>
    <dbReference type="NCBI Taxonomy" id="40348"/>
    <lineage>
        <taxon>Eukaryota</taxon>
        <taxon>Metazoa</taxon>
        <taxon>Ecdysozoa</taxon>
        <taxon>Nematoda</taxon>
        <taxon>Chromadorea</taxon>
        <taxon>Rhabditida</taxon>
        <taxon>Rhabditina</taxon>
        <taxon>Rhabditomorpha</taxon>
        <taxon>Strongyloidea</taxon>
        <taxon>Strongylidae</taxon>
        <taxon>Strongylus</taxon>
    </lineage>
</organism>
<dbReference type="GO" id="GO:0005506">
    <property type="term" value="F:iron ion binding"/>
    <property type="evidence" value="ECO:0007669"/>
    <property type="project" value="InterPro"/>
</dbReference>
<evidence type="ECO:0008006" key="5">
    <source>
        <dbReference type="Google" id="ProtNLM"/>
    </source>
</evidence>
<name>A0A3P7JXQ9_STRVU</name>
<dbReference type="InterPro" id="IPR001128">
    <property type="entry name" value="Cyt_P450"/>
</dbReference>
<dbReference type="InterPro" id="IPR002401">
    <property type="entry name" value="Cyt_P450_E_grp-I"/>
</dbReference>
<dbReference type="EMBL" id="UYYB01111325">
    <property type="protein sequence ID" value="VDM81077.1"/>
    <property type="molecule type" value="Genomic_DNA"/>
</dbReference>
<dbReference type="GO" id="GO:0020037">
    <property type="term" value="F:heme binding"/>
    <property type="evidence" value="ECO:0007669"/>
    <property type="project" value="InterPro"/>
</dbReference>
<reference evidence="3 4" key="1">
    <citation type="submission" date="2018-11" db="EMBL/GenBank/DDBJ databases">
        <authorList>
            <consortium name="Pathogen Informatics"/>
        </authorList>
    </citation>
    <scope>NUCLEOTIDE SEQUENCE [LARGE SCALE GENOMIC DNA]</scope>
</reference>
<dbReference type="AlphaFoldDB" id="A0A3P7JXQ9"/>
<evidence type="ECO:0000256" key="1">
    <source>
        <dbReference type="ARBA" id="ARBA00010617"/>
    </source>
</evidence>
<accession>A0A3P7JXQ9</accession>
<keyword evidence="2" id="KW-0503">Monooxygenase</keyword>
<dbReference type="GO" id="GO:0016705">
    <property type="term" value="F:oxidoreductase activity, acting on paired donors, with incorporation or reduction of molecular oxygen"/>
    <property type="evidence" value="ECO:0007669"/>
    <property type="project" value="InterPro"/>
</dbReference>
<dbReference type="PANTHER" id="PTHR24284:SF1">
    <property type="entry name" value="CYTOCHROME P450 FAMILY"/>
    <property type="match status" value="1"/>
</dbReference>
<keyword evidence="2" id="KW-0560">Oxidoreductase</keyword>
<evidence type="ECO:0000313" key="3">
    <source>
        <dbReference type="EMBL" id="VDM81077.1"/>
    </source>
</evidence>
<dbReference type="PANTHER" id="PTHR24284">
    <property type="entry name" value="CYTOCHROME P450 FAMILY"/>
    <property type="match status" value="1"/>
</dbReference>
<evidence type="ECO:0000313" key="4">
    <source>
        <dbReference type="Proteomes" id="UP000270094"/>
    </source>
</evidence>
<dbReference type="Gene3D" id="1.10.630.10">
    <property type="entry name" value="Cytochrome P450"/>
    <property type="match status" value="1"/>
</dbReference>
<dbReference type="InterPro" id="IPR036396">
    <property type="entry name" value="Cyt_P450_sf"/>
</dbReference>
<dbReference type="Pfam" id="PF00067">
    <property type="entry name" value="p450"/>
    <property type="match status" value="1"/>
</dbReference>
<dbReference type="GO" id="GO:0004497">
    <property type="term" value="F:monooxygenase activity"/>
    <property type="evidence" value="ECO:0007669"/>
    <property type="project" value="UniProtKB-KW"/>
</dbReference>
<dbReference type="OrthoDB" id="5837859at2759"/>
<proteinExistence type="inferred from homology"/>
<protein>
    <recommendedName>
        <fullName evidence="5">Cytochrome P450</fullName>
    </recommendedName>
</protein>
<comment type="similarity">
    <text evidence="1">Belongs to the cytochrome P450 family.</text>
</comment>
<dbReference type="Proteomes" id="UP000270094">
    <property type="component" value="Unassembled WGS sequence"/>
</dbReference>
<dbReference type="PRINTS" id="PR00463">
    <property type="entry name" value="EP450I"/>
</dbReference>
<gene>
    <name evidence="3" type="ORF">SVUK_LOCUS16075</name>
</gene>